<proteinExistence type="predicted"/>
<dbReference type="AlphaFoldDB" id="A0A841JIA8"/>
<accession>A0A841JIA8</accession>
<dbReference type="PANTHER" id="PTHR12558">
    <property type="entry name" value="CELL DIVISION CYCLE 16,23,27"/>
    <property type="match status" value="1"/>
</dbReference>
<dbReference type="Proteomes" id="UP000548326">
    <property type="component" value="Unassembled WGS sequence"/>
</dbReference>
<feature type="signal peptide" evidence="2">
    <location>
        <begin position="1"/>
        <end position="24"/>
    </location>
</feature>
<reference evidence="4 5" key="1">
    <citation type="submission" date="2020-08" db="EMBL/GenBank/DDBJ databases">
        <title>Genomic Encyclopedia of Type Strains, Phase IV (KMG-V): Genome sequencing to study the core and pangenomes of soil and plant-associated prokaryotes.</title>
        <authorList>
            <person name="Whitman W."/>
        </authorList>
    </citation>
    <scope>NUCLEOTIDE SEQUENCE [LARGE SCALE GENOMIC DNA]</scope>
    <source>
        <strain evidence="4 5">MP601</strain>
    </source>
</reference>
<keyword evidence="2" id="KW-0732">Signal</keyword>
<sequence length="1042" mass="118739">MPVAMQKIGLIALGLCLSAGWVKAQEKAGFREYNKVITTYPFSDPNPIPAFTNIYPYFRYDGFTDKPVQKEWKVVELQNKYITLTVLPQIGGKIWSAVERSTGKGFIYENHVVKFRDIAMRGPWTSGGIEPNYGIIGHTPNSVTPVDYIVRNNDDGSVSCIISVLDLLTSTTWAMEINLPKDKAYFTTKSTWYNANTLDEPYYHWMNIGIKTKGNLQYMYPGTGFLGHQGEHGDWPINKQNGKDVSFYNNNNFGGYKSYHVFGKYTDFFGAYWHDDEMGMARYSGRDDKAGKKIWIWGLSDQGMIWEKLLTDNDGQYSEIQSGRLFNQTSPESTFTPFKHKGFAPGEASVWTEYWYPVLKTKGFVEANNYGALNVKTGNGWLKLALSPVQKIADNLVVKQGETIIYSKKLELNPLQIFADSVQMDAAKGDVLVTLGRDKIIYNSKPDEGDLSRPLNSPKDFNWNTAYGLYIQGKELMDEKAYPQAEEKLQAALKLDHNYVPALVKMGQLHYRNLQYTEALELVKQALSIDTYDGGANYYYGVINAKLNHIADAKDGFDIAALSMEYRTAAYNGLAGLYLHEKNYDKALEYAAKALDFNRYDLSALQVQAIAYRYLLHQQQNAEQVLAQILTFNPLDHFAGFEKYLWDASTKTQFTASIRNEQPIESYLELANIYYQNGYLEECRKVLQLSPKNALVNYWQAFLQHKAGRPYLEQLDKAGNATPAFVFPFRADDEEVLTWAMQQSNSWKPKYFLALLYKDRNRITESKNLFTQCGNQPDFAPFYAARAAMQIGVSDLTDLQKAISLDKEEWRYYKLLSEYYVSQNQYPEALATVEPFYRKHSENYIIGMLYAKTLLLNKRYAECAKLLSGINILPFEGATIGRDLYREAKLMLAIEKLRSNNYAAALTLTAAAKLWPLNLGVGKPYPENIDERAEDWLTYLCYTKQGKNAEVRKYLQKIIAFTPKTDNTVKNFLPANTLVTAWAIEKLDGKAAATTWLDAQVKQYPDNNIIQWCQQVFENGSAEKADASDTIVRILQQLMTLK</sequence>
<keyword evidence="1" id="KW-0802">TPR repeat</keyword>
<dbReference type="EMBL" id="JACHCA010000018">
    <property type="protein sequence ID" value="MBB6130899.1"/>
    <property type="molecule type" value="Genomic_DNA"/>
</dbReference>
<dbReference type="RefSeq" id="WP_183589563.1">
    <property type="nucleotide sequence ID" value="NZ_JACHCA010000018.1"/>
</dbReference>
<name>A0A841JIA8_9SPHI</name>
<dbReference type="PROSITE" id="PS50005">
    <property type="entry name" value="TPR"/>
    <property type="match status" value="2"/>
</dbReference>
<evidence type="ECO:0000259" key="3">
    <source>
        <dbReference type="Pfam" id="PF17128"/>
    </source>
</evidence>
<feature type="chain" id="PRO_5032282327" evidence="2">
    <location>
        <begin position="25"/>
        <end position="1042"/>
    </location>
</feature>
<dbReference type="InterPro" id="IPR011990">
    <property type="entry name" value="TPR-like_helical_dom_sf"/>
</dbReference>
<dbReference type="SMART" id="SM00028">
    <property type="entry name" value="TPR"/>
    <property type="match status" value="4"/>
</dbReference>
<organism evidence="4 5">
    <name type="scientific">Mucilaginibacter lappiensis</name>
    <dbReference type="NCBI Taxonomy" id="354630"/>
    <lineage>
        <taxon>Bacteria</taxon>
        <taxon>Pseudomonadati</taxon>
        <taxon>Bacteroidota</taxon>
        <taxon>Sphingobacteriia</taxon>
        <taxon>Sphingobacteriales</taxon>
        <taxon>Sphingobacteriaceae</taxon>
        <taxon>Mucilaginibacter</taxon>
    </lineage>
</organism>
<feature type="domain" description="DUF5107" evidence="3">
    <location>
        <begin position="52"/>
        <end position="358"/>
    </location>
</feature>
<feature type="repeat" description="TPR" evidence="1">
    <location>
        <begin position="500"/>
        <end position="533"/>
    </location>
</feature>
<dbReference type="InterPro" id="IPR033396">
    <property type="entry name" value="DUF5107"/>
</dbReference>
<dbReference type="Pfam" id="PF17128">
    <property type="entry name" value="DUF5107"/>
    <property type="match status" value="1"/>
</dbReference>
<dbReference type="PANTHER" id="PTHR12558:SF13">
    <property type="entry name" value="CELL DIVISION CYCLE PROTEIN 27 HOMOLOG"/>
    <property type="match status" value="1"/>
</dbReference>
<evidence type="ECO:0000256" key="1">
    <source>
        <dbReference type="PROSITE-ProRule" id="PRU00339"/>
    </source>
</evidence>
<protein>
    <submittedName>
        <fullName evidence="4">Tetratricopeptide (TPR) repeat protein</fullName>
    </submittedName>
</protein>
<feature type="repeat" description="TPR" evidence="1">
    <location>
        <begin position="568"/>
        <end position="601"/>
    </location>
</feature>
<evidence type="ECO:0000256" key="2">
    <source>
        <dbReference type="SAM" id="SignalP"/>
    </source>
</evidence>
<gene>
    <name evidence="4" type="ORF">HDF22_005045</name>
</gene>
<dbReference type="SUPFAM" id="SSF48452">
    <property type="entry name" value="TPR-like"/>
    <property type="match status" value="2"/>
</dbReference>
<dbReference type="InterPro" id="IPR019734">
    <property type="entry name" value="TPR_rpt"/>
</dbReference>
<dbReference type="Gene3D" id="1.25.40.10">
    <property type="entry name" value="Tetratricopeptide repeat domain"/>
    <property type="match status" value="3"/>
</dbReference>
<evidence type="ECO:0000313" key="4">
    <source>
        <dbReference type="EMBL" id="MBB6130899.1"/>
    </source>
</evidence>
<comment type="caution">
    <text evidence="4">The sequence shown here is derived from an EMBL/GenBank/DDBJ whole genome shotgun (WGS) entry which is preliminary data.</text>
</comment>
<evidence type="ECO:0000313" key="5">
    <source>
        <dbReference type="Proteomes" id="UP000548326"/>
    </source>
</evidence>